<dbReference type="AlphaFoldDB" id="A0A2M6WU70"/>
<comment type="caution">
    <text evidence="1">The sequence shown here is derived from an EMBL/GenBank/DDBJ whole genome shotgun (WGS) entry which is preliminary data.</text>
</comment>
<sequence>IANLKELAKYAGQPIIDVDQNVIDTYNEQIVLKAKVVEYAEGDFFRSKTTGKIYIMVNGKMVLIPSPEVSDKYNGRTILDVEQNVIDSYSYADGTLLRSLTTKRIYVIIDGKKVHIVSLAQLKKYAGKKIVDVTEDVLRNY</sequence>
<reference evidence="2" key="1">
    <citation type="submission" date="2017-09" db="EMBL/GenBank/DDBJ databases">
        <title>Depth-based differentiation of microbial function through sediment-hosted aquifers and enrichment of novel symbionts in the deep terrestrial subsurface.</title>
        <authorList>
            <person name="Probst A.J."/>
            <person name="Ladd B."/>
            <person name="Jarett J.K."/>
            <person name="Geller-Mcgrath D.E."/>
            <person name="Sieber C.M.K."/>
            <person name="Emerson J.B."/>
            <person name="Anantharaman K."/>
            <person name="Thomas B.C."/>
            <person name="Malmstrom R."/>
            <person name="Stieglmeier M."/>
            <person name="Klingl A."/>
            <person name="Woyke T."/>
            <person name="Ryan C.M."/>
            <person name="Banfield J.F."/>
        </authorList>
    </citation>
    <scope>NUCLEOTIDE SEQUENCE [LARGE SCALE GENOMIC DNA]</scope>
</reference>
<name>A0A2M6WU70_9BACT</name>
<dbReference type="EMBL" id="PFAM01000007">
    <property type="protein sequence ID" value="PIT96348.1"/>
    <property type="molecule type" value="Genomic_DNA"/>
</dbReference>
<dbReference type="Proteomes" id="UP000228533">
    <property type="component" value="Unassembled WGS sequence"/>
</dbReference>
<feature type="non-terminal residue" evidence="1">
    <location>
        <position position="1"/>
    </location>
</feature>
<accession>A0A2M6WU70</accession>
<gene>
    <name evidence="1" type="ORF">COT94_00960</name>
</gene>
<evidence type="ECO:0000313" key="1">
    <source>
        <dbReference type="EMBL" id="PIT96348.1"/>
    </source>
</evidence>
<organism evidence="1 2">
    <name type="scientific">Candidatus Falkowbacteria bacterium CG10_big_fil_rev_8_21_14_0_10_37_14</name>
    <dbReference type="NCBI Taxonomy" id="1974561"/>
    <lineage>
        <taxon>Bacteria</taxon>
        <taxon>Candidatus Falkowiibacteriota</taxon>
    </lineage>
</organism>
<proteinExistence type="predicted"/>
<evidence type="ECO:0000313" key="2">
    <source>
        <dbReference type="Proteomes" id="UP000228533"/>
    </source>
</evidence>
<protein>
    <submittedName>
        <fullName evidence="1">Uncharacterized protein</fullName>
    </submittedName>
</protein>